<evidence type="ECO:0000313" key="5">
    <source>
        <dbReference type="Proteomes" id="UP000243065"/>
    </source>
</evidence>
<dbReference type="Pfam" id="PF12895">
    <property type="entry name" value="ANAPC3"/>
    <property type="match status" value="1"/>
</dbReference>
<gene>
    <name evidence="4" type="ORF">JGI24_01125</name>
</gene>
<accession>A0A656D9T5</accession>
<dbReference type="EMBL" id="CZVU01000049">
    <property type="protein sequence ID" value="CUT02431.1"/>
    <property type="molecule type" value="Genomic_DNA"/>
</dbReference>
<feature type="non-terminal residue" evidence="4">
    <location>
        <position position="1"/>
    </location>
</feature>
<keyword evidence="5" id="KW-1185">Reference proteome</keyword>
<keyword evidence="1" id="KW-0677">Repeat</keyword>
<evidence type="ECO:0000256" key="2">
    <source>
        <dbReference type="ARBA" id="ARBA00022803"/>
    </source>
</evidence>
<dbReference type="Pfam" id="PF13181">
    <property type="entry name" value="TPR_8"/>
    <property type="match status" value="1"/>
</dbReference>
<dbReference type="Proteomes" id="UP000243065">
    <property type="component" value="Unassembled WGS sequence"/>
</dbReference>
<organism evidence="4 5">
    <name type="scientific">Kryptobacter tengchongensis</name>
    <dbReference type="NCBI Taxonomy" id="1643429"/>
    <lineage>
        <taxon>Bacteria</taxon>
        <taxon>Pseudomonadati</taxon>
        <taxon>Candidatus Kryptoniota</taxon>
        <taxon>Candidatus Kryptobacter</taxon>
    </lineage>
</organism>
<dbReference type="PANTHER" id="PTHR45586:SF1">
    <property type="entry name" value="LIPOPOLYSACCHARIDE ASSEMBLY PROTEIN B"/>
    <property type="match status" value="1"/>
</dbReference>
<dbReference type="PANTHER" id="PTHR45586">
    <property type="entry name" value="TPR REPEAT-CONTAINING PROTEIN PA4667"/>
    <property type="match status" value="1"/>
</dbReference>
<proteinExistence type="predicted"/>
<feature type="repeat" description="TPR" evidence="3">
    <location>
        <begin position="153"/>
        <end position="186"/>
    </location>
</feature>
<feature type="repeat" description="TPR" evidence="3">
    <location>
        <begin position="77"/>
        <end position="110"/>
    </location>
</feature>
<keyword evidence="2 3" id="KW-0802">TPR repeat</keyword>
<dbReference type="AlphaFoldDB" id="A0A656D9T5"/>
<dbReference type="Gene3D" id="1.25.40.10">
    <property type="entry name" value="Tetratricopeptide repeat domain"/>
    <property type="match status" value="3"/>
</dbReference>
<dbReference type="InterPro" id="IPR019734">
    <property type="entry name" value="TPR_rpt"/>
</dbReference>
<evidence type="ECO:0000256" key="3">
    <source>
        <dbReference type="PROSITE-ProRule" id="PRU00339"/>
    </source>
</evidence>
<dbReference type="SUPFAM" id="SSF48452">
    <property type="entry name" value="TPR-like"/>
    <property type="match status" value="1"/>
</dbReference>
<sequence length="206" mass="24277">TKLRVNLSLGNIYFKLEKYDSATIYYRFVVESAEKPQILQSAMNNLLACYEELGYYELVIELARKYIEKFPNAEDITDKRIKIGVMYEMLGNYDLALTHFQKLLEEADKDLEAELHYYIGEVLYYKGEYEQAILEFLKVPYLVTKKTKIDWTANAFYMAGQSYEKMKKYEQAINMYQQIIDRAGIDPIFKAGAQKEIERVRSILKQ</sequence>
<evidence type="ECO:0000313" key="4">
    <source>
        <dbReference type="EMBL" id="CUT02431.1"/>
    </source>
</evidence>
<protein>
    <submittedName>
        <fullName evidence="4">Tetratricopeptide repeat-containing protein</fullName>
    </submittedName>
</protein>
<name>A0A656D9T5_KRYT1</name>
<evidence type="ECO:0000256" key="1">
    <source>
        <dbReference type="ARBA" id="ARBA00022737"/>
    </source>
</evidence>
<dbReference type="InterPro" id="IPR051012">
    <property type="entry name" value="CellSynth/LPSAsmb/PSIAsmb"/>
</dbReference>
<reference evidence="4 5" key="1">
    <citation type="submission" date="2015-11" db="EMBL/GenBank/DDBJ databases">
        <authorList>
            <person name="Varghese N."/>
        </authorList>
    </citation>
    <scope>NUCLEOTIDE SEQUENCE [LARGE SCALE GENOMIC DNA]</scope>
    <source>
        <strain evidence="4 5">JGI-24</strain>
    </source>
</reference>
<dbReference type="PROSITE" id="PS50005">
    <property type="entry name" value="TPR"/>
    <property type="match status" value="2"/>
</dbReference>
<dbReference type="OrthoDB" id="9758025at2"/>
<dbReference type="RefSeq" id="WP_143713407.1">
    <property type="nucleotide sequence ID" value="NZ_CZVU01000049.1"/>
</dbReference>
<dbReference type="InterPro" id="IPR011990">
    <property type="entry name" value="TPR-like_helical_dom_sf"/>
</dbReference>
<dbReference type="SMART" id="SM00028">
    <property type="entry name" value="TPR"/>
    <property type="match status" value="4"/>
</dbReference>